<evidence type="ECO:0000313" key="1">
    <source>
        <dbReference type="EMBL" id="STQ44832.1"/>
    </source>
</evidence>
<dbReference type="Proteomes" id="UP000254304">
    <property type="component" value="Unassembled WGS sequence"/>
</dbReference>
<proteinExistence type="predicted"/>
<reference evidence="1 2" key="1">
    <citation type="submission" date="2018-06" db="EMBL/GenBank/DDBJ databases">
        <authorList>
            <consortium name="Pathogen Informatics"/>
            <person name="Doyle S."/>
        </authorList>
    </citation>
    <scope>NUCLEOTIDE SEQUENCE [LARGE SCALE GENOMIC DNA]</scope>
    <source>
        <strain evidence="1 2">NCTC12157</strain>
    </source>
</reference>
<organism evidence="1 2">
    <name type="scientific">Ewingella americana</name>
    <dbReference type="NCBI Taxonomy" id="41202"/>
    <lineage>
        <taxon>Bacteria</taxon>
        <taxon>Pseudomonadati</taxon>
        <taxon>Pseudomonadota</taxon>
        <taxon>Gammaproteobacteria</taxon>
        <taxon>Enterobacterales</taxon>
        <taxon>Yersiniaceae</taxon>
        <taxon>Ewingella</taxon>
    </lineage>
</organism>
<dbReference type="EMBL" id="UGGO01000001">
    <property type="protein sequence ID" value="STQ44832.1"/>
    <property type="molecule type" value="Genomic_DNA"/>
</dbReference>
<protein>
    <submittedName>
        <fullName evidence="1">Uncharacterized protein</fullName>
    </submittedName>
</protein>
<gene>
    <name evidence="1" type="ORF">NCTC12157_02555</name>
</gene>
<evidence type="ECO:0000313" key="2">
    <source>
        <dbReference type="Proteomes" id="UP000254304"/>
    </source>
</evidence>
<sequence>MHNRRGEEKGLIVIEGGFNCKFWGIQGQDRGLAAHTGPKVKVVRCRHTGLKSRLSPRLLRISGSLLRAVAG</sequence>
<accession>A0A377NDW9</accession>
<dbReference type="AlphaFoldDB" id="A0A377NDW9"/>
<name>A0A377NDW9_9GAMM</name>